<keyword evidence="4" id="KW-0804">Transcription</keyword>
<dbReference type="PANTHER" id="PTHR30118">
    <property type="entry name" value="HTH-TYPE TRANSCRIPTIONAL REGULATOR LEUO-RELATED"/>
    <property type="match status" value="1"/>
</dbReference>
<dbReference type="InterPro" id="IPR036390">
    <property type="entry name" value="WH_DNA-bd_sf"/>
</dbReference>
<dbReference type="Pfam" id="PF03466">
    <property type="entry name" value="LysR_substrate"/>
    <property type="match status" value="1"/>
</dbReference>
<dbReference type="Gene3D" id="3.40.190.10">
    <property type="entry name" value="Periplasmic binding protein-like II"/>
    <property type="match status" value="2"/>
</dbReference>
<dbReference type="KEGG" id="pphe:PP2015_2209"/>
<evidence type="ECO:0000256" key="1">
    <source>
        <dbReference type="ARBA" id="ARBA00009437"/>
    </source>
</evidence>
<gene>
    <name evidence="6" type="ORF">PP2015_2209</name>
</gene>
<evidence type="ECO:0000313" key="7">
    <source>
        <dbReference type="Proteomes" id="UP000061457"/>
    </source>
</evidence>
<dbReference type="Gene3D" id="1.10.10.10">
    <property type="entry name" value="Winged helix-like DNA-binding domain superfamily/Winged helix DNA-binding domain"/>
    <property type="match status" value="1"/>
</dbReference>
<evidence type="ECO:0000256" key="4">
    <source>
        <dbReference type="ARBA" id="ARBA00023163"/>
    </source>
</evidence>
<dbReference type="Proteomes" id="UP000061457">
    <property type="component" value="Chromosome I"/>
</dbReference>
<keyword evidence="3" id="KW-0238">DNA-binding</keyword>
<dbReference type="InterPro" id="IPR005119">
    <property type="entry name" value="LysR_subst-bd"/>
</dbReference>
<dbReference type="Pfam" id="PF00126">
    <property type="entry name" value="HTH_1"/>
    <property type="match status" value="1"/>
</dbReference>
<dbReference type="EMBL" id="CP013187">
    <property type="protein sequence ID" value="ALO42706.1"/>
    <property type="molecule type" value="Genomic_DNA"/>
</dbReference>
<dbReference type="PANTHER" id="PTHR30118:SF15">
    <property type="entry name" value="TRANSCRIPTIONAL REGULATORY PROTEIN"/>
    <property type="match status" value="1"/>
</dbReference>
<evidence type="ECO:0000256" key="2">
    <source>
        <dbReference type="ARBA" id="ARBA00023015"/>
    </source>
</evidence>
<dbReference type="InterPro" id="IPR036388">
    <property type="entry name" value="WH-like_DNA-bd_sf"/>
</dbReference>
<sequence length="302" mass="33730">MSGIANLDIKQLRVLHFLLIEHNVSKVAAQMGISQQAVSDQLKKLRHTFNDRLFVRKSNGLIPTPYALSLQNDVANIIAQVEKLVAPKEFDPGSISEVFTICATDYAQSVILPNLLAKLRSQAPNLKVIVRDIEIDNLSQLLDSAEIDLVLSFPSFVPSKYPKHVLYTETHQCVVSKTHPKAEHRWTMEEIASHPQLIISPKRANLVGSADTFFKSHGLKRNIVMTVPFFAAAAECIASTDVIALLPSKLLPNDNLKVLNCQLNLPTFDVITAWHQRSDQDPLNRWIRKQVSALYDPENAAT</sequence>
<dbReference type="GO" id="GO:0003677">
    <property type="term" value="F:DNA binding"/>
    <property type="evidence" value="ECO:0007669"/>
    <property type="project" value="UniProtKB-KW"/>
</dbReference>
<dbReference type="InterPro" id="IPR000847">
    <property type="entry name" value="LysR_HTH_N"/>
</dbReference>
<dbReference type="SUPFAM" id="SSF46785">
    <property type="entry name" value="Winged helix' DNA-binding domain"/>
    <property type="match status" value="1"/>
</dbReference>
<dbReference type="PROSITE" id="PS50931">
    <property type="entry name" value="HTH_LYSR"/>
    <property type="match status" value="1"/>
</dbReference>
<dbReference type="InterPro" id="IPR050389">
    <property type="entry name" value="LysR-type_TF"/>
</dbReference>
<reference evidence="7" key="1">
    <citation type="submission" date="2015-11" db="EMBL/GenBank/DDBJ databases">
        <authorList>
            <person name="Kim K.M."/>
        </authorList>
    </citation>
    <scope>NUCLEOTIDE SEQUENCE [LARGE SCALE GENOMIC DNA]</scope>
    <source>
        <strain evidence="7">KCTC 12086</strain>
    </source>
</reference>
<comment type="similarity">
    <text evidence="1">Belongs to the LysR transcriptional regulatory family.</text>
</comment>
<name>A0A0S2K424_9GAMM</name>
<dbReference type="PATRIC" id="fig|161398.10.peg.2247"/>
<accession>A0A0S2K424</accession>
<evidence type="ECO:0000313" key="6">
    <source>
        <dbReference type="EMBL" id="ALO42706.1"/>
    </source>
</evidence>
<dbReference type="AlphaFoldDB" id="A0A0S2K424"/>
<feature type="domain" description="HTH lysR-type" evidence="5">
    <location>
        <begin position="7"/>
        <end position="64"/>
    </location>
</feature>
<dbReference type="OrthoDB" id="8557381at2"/>
<evidence type="ECO:0000256" key="3">
    <source>
        <dbReference type="ARBA" id="ARBA00023125"/>
    </source>
</evidence>
<dbReference type="RefSeq" id="WP_058030415.1">
    <property type="nucleotide sequence ID" value="NZ_CP013187.1"/>
</dbReference>
<organism evidence="6 7">
    <name type="scientific">Pseudoalteromonas phenolica</name>
    <dbReference type="NCBI Taxonomy" id="161398"/>
    <lineage>
        <taxon>Bacteria</taxon>
        <taxon>Pseudomonadati</taxon>
        <taxon>Pseudomonadota</taxon>
        <taxon>Gammaproteobacteria</taxon>
        <taxon>Alteromonadales</taxon>
        <taxon>Pseudoalteromonadaceae</taxon>
        <taxon>Pseudoalteromonas</taxon>
    </lineage>
</organism>
<dbReference type="SUPFAM" id="SSF53850">
    <property type="entry name" value="Periplasmic binding protein-like II"/>
    <property type="match status" value="1"/>
</dbReference>
<keyword evidence="7" id="KW-1185">Reference proteome</keyword>
<keyword evidence="2" id="KW-0805">Transcription regulation</keyword>
<proteinExistence type="inferred from homology"/>
<evidence type="ECO:0000259" key="5">
    <source>
        <dbReference type="PROSITE" id="PS50931"/>
    </source>
</evidence>
<protein>
    <submittedName>
        <fullName evidence="6">LysR substrate binding domain protein</fullName>
    </submittedName>
</protein>
<dbReference type="GO" id="GO:0003700">
    <property type="term" value="F:DNA-binding transcription factor activity"/>
    <property type="evidence" value="ECO:0007669"/>
    <property type="project" value="InterPro"/>
</dbReference>
<dbReference type="STRING" id="161398.PP2015_2209"/>